<protein>
    <submittedName>
        <fullName evidence="4">Uncharacterized protein</fullName>
    </submittedName>
</protein>
<accession>A0A1X2HA91</accession>
<evidence type="ECO:0000256" key="3">
    <source>
        <dbReference type="SAM" id="Phobius"/>
    </source>
</evidence>
<reference evidence="4 5" key="1">
    <citation type="submission" date="2016-07" db="EMBL/GenBank/DDBJ databases">
        <title>Pervasive Adenine N6-methylation of Active Genes in Fungi.</title>
        <authorList>
            <consortium name="DOE Joint Genome Institute"/>
            <person name="Mondo S.J."/>
            <person name="Dannebaum R.O."/>
            <person name="Kuo R.C."/>
            <person name="Labutti K."/>
            <person name="Haridas S."/>
            <person name="Kuo A."/>
            <person name="Salamov A."/>
            <person name="Ahrendt S.R."/>
            <person name="Lipzen A."/>
            <person name="Sullivan W."/>
            <person name="Andreopoulos W.B."/>
            <person name="Clum A."/>
            <person name="Lindquist E."/>
            <person name="Daum C."/>
            <person name="Ramamoorthy G.K."/>
            <person name="Gryganskyi A."/>
            <person name="Culley D."/>
            <person name="Magnuson J.K."/>
            <person name="James T.Y."/>
            <person name="O'Malley M.A."/>
            <person name="Stajich J.E."/>
            <person name="Spatafora J.W."/>
            <person name="Visel A."/>
            <person name="Grigoriev I.V."/>
        </authorList>
    </citation>
    <scope>NUCLEOTIDE SEQUENCE [LARGE SCALE GENOMIC DNA]</scope>
    <source>
        <strain evidence="4 5">NRRL 2496</strain>
    </source>
</reference>
<dbReference type="PANTHER" id="PTHR42032:SF1">
    <property type="entry name" value="YALI0E30679P"/>
    <property type="match status" value="1"/>
</dbReference>
<name>A0A1X2HA91_SYNRA</name>
<sequence length="363" mass="42311">MEQRRRRRPSIPPMSSSSFYSDTSTQQSEDEEVSTAVTWPIILAVIPTLGAFFAGSADVWSDFVMSLLILYYVYKWITVPWENYETARRRRIIHQSASTLRPLQHKLTAEELRHHEHVNLAWVIASPFIVAYTLRFSRYFLTNHERYLGYFQISLFVLGALIRPLHHVSQLLQEKAESLQNDAQDYTSDLNCDSPATIGALQDRMDQMLAEIEDLYDELATKRDVGNASVSLQPKLEQLAHKAAQMEQKETKLEAWAEDRFKSIQDKIGHIDQMILYRIEQDQHRASRRTLFTLMYLPIQIALWASRSVTHHLLPPPTESDLEPLEQQRRQLRTENSDDSFDHYHPAHHQHSREVKKGEMMSL</sequence>
<feature type="compositionally biased region" description="Basic and acidic residues" evidence="2">
    <location>
        <begin position="326"/>
        <end position="345"/>
    </location>
</feature>
<dbReference type="OMA" id="NITIAHA"/>
<feature type="transmembrane region" description="Helical" evidence="3">
    <location>
        <begin position="147"/>
        <end position="165"/>
    </location>
</feature>
<feature type="region of interest" description="Disordered" evidence="2">
    <location>
        <begin position="315"/>
        <end position="363"/>
    </location>
</feature>
<organism evidence="4 5">
    <name type="scientific">Syncephalastrum racemosum</name>
    <name type="common">Filamentous fungus</name>
    <dbReference type="NCBI Taxonomy" id="13706"/>
    <lineage>
        <taxon>Eukaryota</taxon>
        <taxon>Fungi</taxon>
        <taxon>Fungi incertae sedis</taxon>
        <taxon>Mucoromycota</taxon>
        <taxon>Mucoromycotina</taxon>
        <taxon>Mucoromycetes</taxon>
        <taxon>Mucorales</taxon>
        <taxon>Syncephalastraceae</taxon>
        <taxon>Syncephalastrum</taxon>
    </lineage>
</organism>
<keyword evidence="5" id="KW-1185">Reference proteome</keyword>
<feature type="compositionally biased region" description="Basic and acidic residues" evidence="2">
    <location>
        <begin position="352"/>
        <end position="363"/>
    </location>
</feature>
<comment type="caution">
    <text evidence="4">The sequence shown here is derived from an EMBL/GenBank/DDBJ whole genome shotgun (WGS) entry which is preliminary data.</text>
</comment>
<evidence type="ECO:0000256" key="2">
    <source>
        <dbReference type="SAM" id="MobiDB-lite"/>
    </source>
</evidence>
<dbReference type="PANTHER" id="PTHR42032">
    <property type="entry name" value="YALI0E30679P"/>
    <property type="match status" value="1"/>
</dbReference>
<evidence type="ECO:0000256" key="1">
    <source>
        <dbReference type="SAM" id="Coils"/>
    </source>
</evidence>
<evidence type="ECO:0000313" key="4">
    <source>
        <dbReference type="EMBL" id="ORY95596.1"/>
    </source>
</evidence>
<feature type="transmembrane region" description="Helical" evidence="3">
    <location>
        <begin position="63"/>
        <end position="81"/>
    </location>
</feature>
<proteinExistence type="predicted"/>
<evidence type="ECO:0000313" key="5">
    <source>
        <dbReference type="Proteomes" id="UP000242180"/>
    </source>
</evidence>
<dbReference type="OrthoDB" id="10263751at2759"/>
<keyword evidence="3" id="KW-0812">Transmembrane</keyword>
<keyword evidence="3" id="KW-0472">Membrane</keyword>
<gene>
    <name evidence="4" type="ORF">BCR43DRAFT_475525</name>
</gene>
<dbReference type="EMBL" id="MCGN01000006">
    <property type="protein sequence ID" value="ORY95596.1"/>
    <property type="molecule type" value="Genomic_DNA"/>
</dbReference>
<dbReference type="Proteomes" id="UP000242180">
    <property type="component" value="Unassembled WGS sequence"/>
</dbReference>
<keyword evidence="3" id="KW-1133">Transmembrane helix</keyword>
<feature type="coiled-coil region" evidence="1">
    <location>
        <begin position="169"/>
        <end position="225"/>
    </location>
</feature>
<feature type="region of interest" description="Disordered" evidence="2">
    <location>
        <begin position="1"/>
        <end position="25"/>
    </location>
</feature>
<dbReference type="AlphaFoldDB" id="A0A1X2HA91"/>
<dbReference type="InParanoid" id="A0A1X2HA91"/>
<feature type="transmembrane region" description="Helical" evidence="3">
    <location>
        <begin position="36"/>
        <end position="57"/>
    </location>
</feature>
<keyword evidence="1" id="KW-0175">Coiled coil</keyword>